<keyword evidence="10" id="KW-0547">Nucleotide-binding</keyword>
<feature type="transmembrane region" description="Helical" evidence="20">
    <location>
        <begin position="381"/>
        <end position="403"/>
    </location>
</feature>
<evidence type="ECO:0000256" key="10">
    <source>
        <dbReference type="ARBA" id="ARBA00022741"/>
    </source>
</evidence>
<dbReference type="STRING" id="3775.A0A1Q3BXW2"/>
<dbReference type="PANTHER" id="PTHR27002">
    <property type="entry name" value="RECEPTOR-LIKE SERINE/THREONINE-PROTEIN KINASE SD1-8"/>
    <property type="match status" value="1"/>
</dbReference>
<dbReference type="SUPFAM" id="SSF51110">
    <property type="entry name" value="alpha-D-mannose-specific plant lectins"/>
    <property type="match status" value="1"/>
</dbReference>
<evidence type="ECO:0000256" key="5">
    <source>
        <dbReference type="ARBA" id="ARBA00022553"/>
    </source>
</evidence>
<dbReference type="Gene3D" id="3.30.200.20">
    <property type="entry name" value="Phosphorylase Kinase, domain 1"/>
    <property type="match status" value="1"/>
</dbReference>
<evidence type="ECO:0000256" key="13">
    <source>
        <dbReference type="ARBA" id="ARBA00022989"/>
    </source>
</evidence>
<keyword evidence="16" id="KW-0675">Receptor</keyword>
<evidence type="ECO:0000256" key="1">
    <source>
        <dbReference type="ARBA" id="ARBA00004251"/>
    </source>
</evidence>
<evidence type="ECO:0000259" key="23">
    <source>
        <dbReference type="PROSITE" id="PS50927"/>
    </source>
</evidence>
<evidence type="ECO:0000256" key="7">
    <source>
        <dbReference type="ARBA" id="ARBA00022692"/>
    </source>
</evidence>
<feature type="domain" description="Bulb-type lectin" evidence="23">
    <location>
        <begin position="22"/>
        <end position="144"/>
    </location>
</feature>
<evidence type="ECO:0000256" key="3">
    <source>
        <dbReference type="ARBA" id="ARBA00022475"/>
    </source>
</evidence>
<sequence>SLTRSLVLTVLCCFSFFPSLASDTLIPGQSLDNGETLVSAGGVFELGFFASGINNNNYLGIWVKNDPNKKPVWVANRDNPIFFSSGVLSIRYDGNLVITDARLTTILVNIGNLATSNNTIAKILDSGNLLLLDGEEIVWQSFDYPTDTILPGMKVGWVDVGTNLERKPYLSSWVNQSNPSTGPFMLGLDQANQKQFNELNLGVVQRVVALWDGQIFRFFINASSLNFSFFSNGKDAYFTTNTSGNYVSSWLVLASNGDLNEYKMTETEISMVAHPLCDGTKLNGCEAVPYTCIEGEFSEIRGSMPNSTNMSAIYLGPSECKGMCRNTCTCSAFASQNGLCLYFGDKTDLLNTSGEGNSTNSTINVRNDDPTISGQKGSRTIWWIITIPTIAFFILISSSYLLWRKCNSRDIVRLSGTDAKAASFELGGGKDHELPLLSFSCIAIATDSFSNKLGEGGFGPVYKGKLSGQDIAVKRLSKTSGQGVEELKNEVQLISKLQHRNLVKLLGCCIQPEEKILIYEYMPNKSLDAFIFEAEKRSLLGWKQRLHIIEGIAQGLLYLHMYSRLKIIHRDLKTSNILLDSYMNPKISDFGMARIFGDNESRVKTKRIAGTYGYLSPEYALHGIFSTKSDVFSFGVILLEIVSGKSVTTYCDSQHSYNLLGHAWELWSSGQCTELMDSTLAASCSVNEVVQCIQVGLLCVQDKAEDRPTTSNLVSMLSNEGALLPAPKQPAFSI</sequence>
<dbReference type="InterPro" id="IPR036426">
    <property type="entry name" value="Bulb-type_lectin_dom_sf"/>
</dbReference>
<name>A0A1Q3BXW2_CEPFO</name>
<organism evidence="24 25">
    <name type="scientific">Cephalotus follicularis</name>
    <name type="common">Albany pitcher plant</name>
    <dbReference type="NCBI Taxonomy" id="3775"/>
    <lineage>
        <taxon>Eukaryota</taxon>
        <taxon>Viridiplantae</taxon>
        <taxon>Streptophyta</taxon>
        <taxon>Embryophyta</taxon>
        <taxon>Tracheophyta</taxon>
        <taxon>Spermatophyta</taxon>
        <taxon>Magnoliopsida</taxon>
        <taxon>eudicotyledons</taxon>
        <taxon>Gunneridae</taxon>
        <taxon>Pentapetalae</taxon>
        <taxon>rosids</taxon>
        <taxon>fabids</taxon>
        <taxon>Oxalidales</taxon>
        <taxon>Cephalotaceae</taxon>
        <taxon>Cephalotus</taxon>
    </lineage>
</organism>
<keyword evidence="25" id="KW-1185">Reference proteome</keyword>
<dbReference type="Proteomes" id="UP000187406">
    <property type="component" value="Unassembled WGS sequence"/>
</dbReference>
<dbReference type="FunFam" id="3.30.200.20:FF:000195">
    <property type="entry name" value="G-type lectin S-receptor-like serine/threonine-protein kinase"/>
    <property type="match status" value="1"/>
</dbReference>
<evidence type="ECO:0000256" key="4">
    <source>
        <dbReference type="ARBA" id="ARBA00022527"/>
    </source>
</evidence>
<dbReference type="SMART" id="SM00220">
    <property type="entry name" value="S_TKc"/>
    <property type="match status" value="1"/>
</dbReference>
<proteinExistence type="predicted"/>
<dbReference type="GO" id="GO:0030246">
    <property type="term" value="F:carbohydrate binding"/>
    <property type="evidence" value="ECO:0007669"/>
    <property type="project" value="UniProtKB-KW"/>
</dbReference>
<keyword evidence="8 21" id="KW-0732">Signal</keyword>
<evidence type="ECO:0000256" key="19">
    <source>
        <dbReference type="ARBA" id="ARBA00048679"/>
    </source>
</evidence>
<evidence type="ECO:0000256" key="8">
    <source>
        <dbReference type="ARBA" id="ARBA00022729"/>
    </source>
</evidence>
<dbReference type="InterPro" id="IPR000719">
    <property type="entry name" value="Prot_kinase_dom"/>
</dbReference>
<dbReference type="InterPro" id="IPR008271">
    <property type="entry name" value="Ser/Thr_kinase_AS"/>
</dbReference>
<dbReference type="OrthoDB" id="4062651at2759"/>
<comment type="subcellular location">
    <subcellularLocation>
        <location evidence="1">Cell membrane</location>
        <topology evidence="1">Single-pass type I membrane protein</topology>
    </subcellularLocation>
</comment>
<gene>
    <name evidence="24" type="ORF">CFOL_v3_16342</name>
</gene>
<dbReference type="EC" id="2.7.11.1" evidence="2"/>
<dbReference type="Gene3D" id="2.90.10.10">
    <property type="entry name" value="Bulb-type lectin domain"/>
    <property type="match status" value="1"/>
</dbReference>
<evidence type="ECO:0000313" key="24">
    <source>
        <dbReference type="EMBL" id="GAV72854.1"/>
    </source>
</evidence>
<feature type="domain" description="Protein kinase" evidence="22">
    <location>
        <begin position="447"/>
        <end position="732"/>
    </location>
</feature>
<dbReference type="PROSITE" id="PS50927">
    <property type="entry name" value="BULB_LECTIN"/>
    <property type="match status" value="1"/>
</dbReference>
<keyword evidence="14 20" id="KW-0472">Membrane</keyword>
<dbReference type="PANTHER" id="PTHR27002:SF944">
    <property type="entry name" value="G-TYPE LECTIN S-RECEPTOR-LIKE SERINE_THREONINE-PROTEIN KINASE CES101"/>
    <property type="match status" value="1"/>
</dbReference>
<dbReference type="CDD" id="cd00028">
    <property type="entry name" value="B_lectin"/>
    <property type="match status" value="1"/>
</dbReference>
<accession>A0A1Q3BXW2</accession>
<dbReference type="FunFam" id="1.10.510.10:FF:000060">
    <property type="entry name" value="G-type lectin S-receptor-like serine/threonine-protein kinase"/>
    <property type="match status" value="1"/>
</dbReference>
<keyword evidence="7 20" id="KW-0812">Transmembrane</keyword>
<evidence type="ECO:0000256" key="12">
    <source>
        <dbReference type="ARBA" id="ARBA00022840"/>
    </source>
</evidence>
<feature type="chain" id="PRO_5013202048" description="non-specific serine/threonine protein kinase" evidence="21">
    <location>
        <begin position="22"/>
        <end position="734"/>
    </location>
</feature>
<feature type="non-terminal residue" evidence="24">
    <location>
        <position position="734"/>
    </location>
</feature>
<keyword evidence="3" id="KW-1003">Cell membrane</keyword>
<evidence type="ECO:0000256" key="6">
    <source>
        <dbReference type="ARBA" id="ARBA00022679"/>
    </source>
</evidence>
<dbReference type="PROSITE" id="PS00108">
    <property type="entry name" value="PROTEIN_KINASE_ST"/>
    <property type="match status" value="1"/>
</dbReference>
<dbReference type="InterPro" id="IPR024171">
    <property type="entry name" value="SRK-like_kinase"/>
</dbReference>
<evidence type="ECO:0000256" key="21">
    <source>
        <dbReference type="SAM" id="SignalP"/>
    </source>
</evidence>
<keyword evidence="9" id="KW-0430">Lectin</keyword>
<keyword evidence="12" id="KW-0067">ATP-binding</keyword>
<dbReference type="Gene3D" id="1.10.510.10">
    <property type="entry name" value="Transferase(Phosphotransferase) domain 1"/>
    <property type="match status" value="1"/>
</dbReference>
<dbReference type="Pfam" id="PF07714">
    <property type="entry name" value="PK_Tyr_Ser-Thr"/>
    <property type="match status" value="1"/>
</dbReference>
<dbReference type="InterPro" id="IPR001245">
    <property type="entry name" value="Ser-Thr/Tyr_kinase_cat_dom"/>
</dbReference>
<dbReference type="Pfam" id="PF01453">
    <property type="entry name" value="B_lectin"/>
    <property type="match status" value="1"/>
</dbReference>
<feature type="non-terminal residue" evidence="24">
    <location>
        <position position="1"/>
    </location>
</feature>
<dbReference type="PIRSF" id="PIRSF000641">
    <property type="entry name" value="SRK"/>
    <property type="match status" value="1"/>
</dbReference>
<dbReference type="InterPro" id="IPR001480">
    <property type="entry name" value="Bulb-type_lectin_dom"/>
</dbReference>
<keyword evidence="17" id="KW-0325">Glycoprotein</keyword>
<evidence type="ECO:0000256" key="2">
    <source>
        <dbReference type="ARBA" id="ARBA00012513"/>
    </source>
</evidence>
<dbReference type="PROSITE" id="PS50011">
    <property type="entry name" value="PROTEIN_KINASE_DOM"/>
    <property type="match status" value="1"/>
</dbReference>
<dbReference type="GO" id="GO:0005524">
    <property type="term" value="F:ATP binding"/>
    <property type="evidence" value="ECO:0007669"/>
    <property type="project" value="UniProtKB-KW"/>
</dbReference>
<comment type="caution">
    <text evidence="24">The sequence shown here is derived from an EMBL/GenBank/DDBJ whole genome shotgun (WGS) entry which is preliminary data.</text>
</comment>
<evidence type="ECO:0000256" key="18">
    <source>
        <dbReference type="ARBA" id="ARBA00047899"/>
    </source>
</evidence>
<evidence type="ECO:0000256" key="15">
    <source>
        <dbReference type="ARBA" id="ARBA00023157"/>
    </source>
</evidence>
<keyword evidence="13 20" id="KW-1133">Transmembrane helix</keyword>
<keyword evidence="5" id="KW-0597">Phosphoprotein</keyword>
<dbReference type="GO" id="GO:0004674">
    <property type="term" value="F:protein serine/threonine kinase activity"/>
    <property type="evidence" value="ECO:0007669"/>
    <property type="project" value="UniProtKB-KW"/>
</dbReference>
<feature type="signal peptide" evidence="21">
    <location>
        <begin position="1"/>
        <end position="21"/>
    </location>
</feature>
<comment type="catalytic activity">
    <reaction evidence="18">
        <text>L-threonyl-[protein] + ATP = O-phospho-L-threonyl-[protein] + ADP + H(+)</text>
        <dbReference type="Rhea" id="RHEA:46608"/>
        <dbReference type="Rhea" id="RHEA-COMP:11060"/>
        <dbReference type="Rhea" id="RHEA-COMP:11605"/>
        <dbReference type="ChEBI" id="CHEBI:15378"/>
        <dbReference type="ChEBI" id="CHEBI:30013"/>
        <dbReference type="ChEBI" id="CHEBI:30616"/>
        <dbReference type="ChEBI" id="CHEBI:61977"/>
        <dbReference type="ChEBI" id="CHEBI:456216"/>
        <dbReference type="EC" id="2.7.11.1"/>
    </reaction>
</comment>
<keyword evidence="6" id="KW-0808">Transferase</keyword>
<dbReference type="SUPFAM" id="SSF56112">
    <property type="entry name" value="Protein kinase-like (PK-like)"/>
    <property type="match status" value="1"/>
</dbReference>
<keyword evidence="11 24" id="KW-0418">Kinase</keyword>
<evidence type="ECO:0000256" key="17">
    <source>
        <dbReference type="ARBA" id="ARBA00023180"/>
    </source>
</evidence>
<evidence type="ECO:0000256" key="16">
    <source>
        <dbReference type="ARBA" id="ARBA00023170"/>
    </source>
</evidence>
<dbReference type="CDD" id="cd14066">
    <property type="entry name" value="STKc_IRAK"/>
    <property type="match status" value="1"/>
</dbReference>
<reference evidence="25" key="1">
    <citation type="submission" date="2016-04" db="EMBL/GenBank/DDBJ databases">
        <title>Cephalotus genome sequencing.</title>
        <authorList>
            <person name="Fukushima K."/>
            <person name="Hasebe M."/>
            <person name="Fang X."/>
        </authorList>
    </citation>
    <scope>NUCLEOTIDE SEQUENCE [LARGE SCALE GENOMIC DNA]</scope>
    <source>
        <strain evidence="25">cv. St1</strain>
    </source>
</reference>
<dbReference type="GO" id="GO:0005886">
    <property type="term" value="C:plasma membrane"/>
    <property type="evidence" value="ECO:0007669"/>
    <property type="project" value="UniProtKB-SubCell"/>
</dbReference>
<dbReference type="AlphaFoldDB" id="A0A1Q3BXW2"/>
<evidence type="ECO:0000256" key="11">
    <source>
        <dbReference type="ARBA" id="ARBA00022777"/>
    </source>
</evidence>
<dbReference type="InParanoid" id="A0A1Q3BXW2"/>
<keyword evidence="4" id="KW-0723">Serine/threonine-protein kinase</keyword>
<protein>
    <recommendedName>
        <fullName evidence="2">non-specific serine/threonine protein kinase</fullName>
        <ecNumber evidence="2">2.7.11.1</ecNumber>
    </recommendedName>
</protein>
<dbReference type="InterPro" id="IPR011009">
    <property type="entry name" value="Kinase-like_dom_sf"/>
</dbReference>
<evidence type="ECO:0000256" key="9">
    <source>
        <dbReference type="ARBA" id="ARBA00022734"/>
    </source>
</evidence>
<evidence type="ECO:0000256" key="20">
    <source>
        <dbReference type="SAM" id="Phobius"/>
    </source>
</evidence>
<dbReference type="EMBL" id="BDDD01001043">
    <property type="protein sequence ID" value="GAV72854.1"/>
    <property type="molecule type" value="Genomic_DNA"/>
</dbReference>
<comment type="catalytic activity">
    <reaction evidence="19">
        <text>L-seryl-[protein] + ATP = O-phospho-L-seryl-[protein] + ADP + H(+)</text>
        <dbReference type="Rhea" id="RHEA:17989"/>
        <dbReference type="Rhea" id="RHEA-COMP:9863"/>
        <dbReference type="Rhea" id="RHEA-COMP:11604"/>
        <dbReference type="ChEBI" id="CHEBI:15378"/>
        <dbReference type="ChEBI" id="CHEBI:29999"/>
        <dbReference type="ChEBI" id="CHEBI:30616"/>
        <dbReference type="ChEBI" id="CHEBI:83421"/>
        <dbReference type="ChEBI" id="CHEBI:456216"/>
        <dbReference type="EC" id="2.7.11.1"/>
    </reaction>
</comment>
<evidence type="ECO:0000259" key="22">
    <source>
        <dbReference type="PROSITE" id="PS50011"/>
    </source>
</evidence>
<evidence type="ECO:0000313" key="25">
    <source>
        <dbReference type="Proteomes" id="UP000187406"/>
    </source>
</evidence>
<dbReference type="SMART" id="SM00108">
    <property type="entry name" value="B_lectin"/>
    <property type="match status" value="1"/>
</dbReference>
<evidence type="ECO:0000256" key="14">
    <source>
        <dbReference type="ARBA" id="ARBA00023136"/>
    </source>
</evidence>
<keyword evidence="15" id="KW-1015">Disulfide bond</keyword>
<dbReference type="FunFam" id="2.90.10.10:FF:000009">
    <property type="entry name" value="Receptor-like serine/threonine-protein kinase SD1-8"/>
    <property type="match status" value="1"/>
</dbReference>